<protein>
    <recommendedName>
        <fullName evidence="2">Reversibly glycosylated polypeptide</fullName>
    </recommendedName>
</protein>
<evidence type="ECO:0000313" key="1">
    <source>
        <dbReference type="EMBL" id="OIQ79926.1"/>
    </source>
</evidence>
<name>A0A1J5Q8E4_9ZZZZ</name>
<organism evidence="1">
    <name type="scientific">mine drainage metagenome</name>
    <dbReference type="NCBI Taxonomy" id="410659"/>
    <lineage>
        <taxon>unclassified sequences</taxon>
        <taxon>metagenomes</taxon>
        <taxon>ecological metagenomes</taxon>
    </lineage>
</organism>
<gene>
    <name evidence="1" type="ORF">GALL_383250</name>
</gene>
<proteinExistence type="predicted"/>
<dbReference type="InterPro" id="IPR005049">
    <property type="entry name" value="STL-like"/>
</dbReference>
<sequence>MSTKFVIITSINAPSMAISKFSKWVGWQVVVVGDRKSPAEWKFDGVKYLSIAEQNEEFGLFSKSIPENTYTRKMIGYAYAMRLGATAIFESDDDNLPYADAFDKVEALLNATDRNSVERLRSDIGWLNIYNRFGATNCWPRGFPLQFIKDPASNGVRGVDTKPWGAVQFLADEDPDVDALYRMINGNPVYFARDKQYILDEGTYCPINSQATLWLPETFPLLFLPQGVPDRVTDILRGYIALACLWKMGKSMTFASPVVYQERNAHNLFNDFQQEMLLYNNAHIWANLLLEIEGNCASDLYISALQKLSMVNAIPVQNIEAYEMFLKSAGL</sequence>
<dbReference type="AlphaFoldDB" id="A0A1J5Q8E4"/>
<dbReference type="EMBL" id="MLJW01001136">
    <property type="protein sequence ID" value="OIQ79926.1"/>
    <property type="molecule type" value="Genomic_DNA"/>
</dbReference>
<dbReference type="PANTHER" id="PTHR31362">
    <property type="entry name" value="GLYCOSYLTRANSFERASE STELLO1-RELATED"/>
    <property type="match status" value="1"/>
</dbReference>
<dbReference type="PANTHER" id="PTHR31362:SF0">
    <property type="entry name" value="EXOSTOSIN DOMAIN-CONTAINING PROTEIN-RELATED"/>
    <property type="match status" value="1"/>
</dbReference>
<evidence type="ECO:0008006" key="2">
    <source>
        <dbReference type="Google" id="ProtNLM"/>
    </source>
</evidence>
<accession>A0A1J5Q8E4</accession>
<comment type="caution">
    <text evidence="1">The sequence shown here is derived from an EMBL/GenBank/DDBJ whole genome shotgun (WGS) entry which is preliminary data.</text>
</comment>
<reference evidence="1" key="1">
    <citation type="submission" date="2016-10" db="EMBL/GenBank/DDBJ databases">
        <title>Sequence of Gallionella enrichment culture.</title>
        <authorList>
            <person name="Poehlein A."/>
            <person name="Muehling M."/>
            <person name="Daniel R."/>
        </authorList>
    </citation>
    <scope>NUCLEOTIDE SEQUENCE</scope>
</reference>